<dbReference type="Gene3D" id="1.25.40.20">
    <property type="entry name" value="Ankyrin repeat-containing domain"/>
    <property type="match status" value="3"/>
</dbReference>
<evidence type="ECO:0000256" key="3">
    <source>
        <dbReference type="PROSITE-ProRule" id="PRU00023"/>
    </source>
</evidence>
<feature type="coiled-coil region" evidence="4">
    <location>
        <begin position="1059"/>
        <end position="1086"/>
    </location>
</feature>
<protein>
    <submittedName>
        <fullName evidence="6">Ankyrin repeat-containing domain protein</fullName>
    </submittedName>
</protein>
<dbReference type="InterPro" id="IPR002110">
    <property type="entry name" value="Ankyrin_rpt"/>
</dbReference>
<keyword evidence="7" id="KW-1185">Reference proteome</keyword>
<evidence type="ECO:0000313" key="7">
    <source>
        <dbReference type="Proteomes" id="UP000265703"/>
    </source>
</evidence>
<feature type="compositionally biased region" description="Basic and acidic residues" evidence="5">
    <location>
        <begin position="600"/>
        <end position="613"/>
    </location>
</feature>
<dbReference type="STRING" id="658196.A0A397SHB6"/>
<feature type="repeat" description="ANK" evidence="3">
    <location>
        <begin position="801"/>
        <end position="833"/>
    </location>
</feature>
<dbReference type="PROSITE" id="PS50297">
    <property type="entry name" value="ANK_REP_REGION"/>
    <property type="match status" value="5"/>
</dbReference>
<feature type="region of interest" description="Disordered" evidence="5">
    <location>
        <begin position="1258"/>
        <end position="1281"/>
    </location>
</feature>
<dbReference type="InterPro" id="IPR051165">
    <property type="entry name" value="Multifunctional_ANK_Repeat"/>
</dbReference>
<feature type="region of interest" description="Disordered" evidence="5">
    <location>
        <begin position="600"/>
        <end position="632"/>
    </location>
</feature>
<dbReference type="EMBL" id="QKYT01000458">
    <property type="protein sequence ID" value="RIA84952.1"/>
    <property type="molecule type" value="Genomic_DNA"/>
</dbReference>
<dbReference type="Pfam" id="PF12796">
    <property type="entry name" value="Ank_2"/>
    <property type="match status" value="3"/>
</dbReference>
<feature type="repeat" description="ANK" evidence="3">
    <location>
        <begin position="677"/>
        <end position="704"/>
    </location>
</feature>
<name>A0A397SHB6_9GLOM</name>
<feature type="repeat" description="ANK" evidence="3">
    <location>
        <begin position="1578"/>
        <end position="1610"/>
    </location>
</feature>
<feature type="repeat" description="ANK" evidence="3">
    <location>
        <begin position="572"/>
        <end position="604"/>
    </location>
</feature>
<keyword evidence="1" id="KW-0677">Repeat</keyword>
<dbReference type="InterPro" id="IPR036770">
    <property type="entry name" value="Ankyrin_rpt-contain_sf"/>
</dbReference>
<dbReference type="Proteomes" id="UP000265703">
    <property type="component" value="Unassembled WGS sequence"/>
</dbReference>
<dbReference type="PROSITE" id="PS50088">
    <property type="entry name" value="ANK_REPEAT"/>
    <property type="match status" value="5"/>
</dbReference>
<feature type="repeat" description="ANK" evidence="3">
    <location>
        <begin position="539"/>
        <end position="571"/>
    </location>
</feature>
<organism evidence="6 7">
    <name type="scientific">Glomus cerebriforme</name>
    <dbReference type="NCBI Taxonomy" id="658196"/>
    <lineage>
        <taxon>Eukaryota</taxon>
        <taxon>Fungi</taxon>
        <taxon>Fungi incertae sedis</taxon>
        <taxon>Mucoromycota</taxon>
        <taxon>Glomeromycotina</taxon>
        <taxon>Glomeromycetes</taxon>
        <taxon>Glomerales</taxon>
        <taxon>Glomeraceae</taxon>
        <taxon>Glomus</taxon>
    </lineage>
</organism>
<feature type="compositionally biased region" description="Basic and acidic residues" evidence="5">
    <location>
        <begin position="622"/>
        <end position="632"/>
    </location>
</feature>
<gene>
    <name evidence="6" type="ORF">C1645_782958</name>
</gene>
<keyword evidence="2 3" id="KW-0040">ANK repeat</keyword>
<evidence type="ECO:0000256" key="2">
    <source>
        <dbReference type="ARBA" id="ARBA00023043"/>
    </source>
</evidence>
<dbReference type="SMART" id="SM00248">
    <property type="entry name" value="ANK"/>
    <property type="match status" value="13"/>
</dbReference>
<evidence type="ECO:0000313" key="6">
    <source>
        <dbReference type="EMBL" id="RIA84952.1"/>
    </source>
</evidence>
<evidence type="ECO:0000256" key="4">
    <source>
        <dbReference type="SAM" id="Coils"/>
    </source>
</evidence>
<keyword evidence="4" id="KW-0175">Coiled coil</keyword>
<accession>A0A397SHB6</accession>
<dbReference type="PANTHER" id="PTHR24123:SF33">
    <property type="entry name" value="PROTEIN HOS4"/>
    <property type="match status" value="1"/>
</dbReference>
<proteinExistence type="predicted"/>
<evidence type="ECO:0000256" key="5">
    <source>
        <dbReference type="SAM" id="MobiDB-lite"/>
    </source>
</evidence>
<comment type="caution">
    <text evidence="6">The sequence shown here is derived from an EMBL/GenBank/DDBJ whole genome shotgun (WGS) entry which is preliminary data.</text>
</comment>
<dbReference type="SUPFAM" id="SSF48403">
    <property type="entry name" value="Ankyrin repeat"/>
    <property type="match status" value="4"/>
</dbReference>
<dbReference type="OrthoDB" id="539213at2759"/>
<evidence type="ECO:0000256" key="1">
    <source>
        <dbReference type="ARBA" id="ARBA00022737"/>
    </source>
</evidence>
<reference evidence="6 7" key="1">
    <citation type="submission" date="2018-06" db="EMBL/GenBank/DDBJ databases">
        <title>Comparative genomics reveals the genomic features of Rhizophagus irregularis, R. cerebriforme, R. diaphanum and Gigaspora rosea, and their symbiotic lifestyle signature.</title>
        <authorList>
            <person name="Morin E."/>
            <person name="San Clemente H."/>
            <person name="Chen E.C.H."/>
            <person name="De La Providencia I."/>
            <person name="Hainaut M."/>
            <person name="Kuo A."/>
            <person name="Kohler A."/>
            <person name="Murat C."/>
            <person name="Tang N."/>
            <person name="Roy S."/>
            <person name="Loubradou J."/>
            <person name="Henrissat B."/>
            <person name="Grigoriev I.V."/>
            <person name="Corradi N."/>
            <person name="Roux C."/>
            <person name="Martin F.M."/>
        </authorList>
    </citation>
    <scope>NUCLEOTIDE SEQUENCE [LARGE SCALE GENOMIC DNA]</scope>
    <source>
        <strain evidence="6 7">DAOM 227022</strain>
    </source>
</reference>
<dbReference type="PANTHER" id="PTHR24123">
    <property type="entry name" value="ANKYRIN REPEAT-CONTAINING"/>
    <property type="match status" value="1"/>
</dbReference>
<feature type="coiled-coil region" evidence="4">
    <location>
        <begin position="911"/>
        <end position="938"/>
    </location>
</feature>
<sequence length="1845" mass="213982">MASKDPTITKYLSSFRTNDINGIQKSLIDESTYRQLFARQPEDVDPSQLLLLHQPYLNLINVYENKDIWKIKNRFFNNESGEDDGMYVMPLPKDKRLNQDDPAICLGGNETFQKNWNLFTESSLSGLDWSNVFAAGGAVLSCLLPIPKEYDVGPRKIREWYHNIAYKSSDIDLFIYGLNDEAAKQKMEEIYETVCNAVPWEVACFRSNHCVTILSQYPYRHIQIVLRLYKSPSEILTGFDVDCCCVGFDGKNVWALPRAHQAIIKQCNMIDLTRRSPSYEMRLAKYTERGFEIKVPLLERSRIDPTIYEKSFEKLNGLARLLVLERLNTPDNRFEYVEKKRERNCRPKHPKSGIYASRKWARAKNMKGSKFENSDYETVILPYGLKYDAKRIMRMIYKKDMTLNSSWIQKQNQRVLHRHPCFFSTDIKRIFGDCCGYCPVPKTPEEVATQIEEDKIFVRGKMEFMKDDPGRQTVGSFHPLTDDDWTTQAYITNVREDLCCACARGAVDIVESILKQNSVSTDDENSQIKKVDIEARDYLGRTPLQLAVLGGHTEIVNMLLKHDARIIARMSDGKTVVHLASQYGFLDILELLLQKSDENKKKAQEKEHAKSHLEANNQMKTPKQENQKTNKDDDLIDSFEIIEIDQTSSKDQEQDLGLEEEEEQDDIIDLNVGSWDHSLAPLDYAILFGQVEILKRLIKAGANVRRPIKLQIQKNNHYYYRAIKEDKVYFPLLLCLLTQNQQSGLEMATILLENGATPSQLDYNYNSILHLAVRTGKTQFVKLFFDVDPKSSQIINSLNSSFESPLYLAVANNHLEITELLIKHGARATITLDDIQEYETRKKIPEYNRSSGRGNNVGQPISRALQNDLYRALIKAGADVNSMYRDHYQNHFYSYHQNSFETIRDHVANSIKTNESDIKKYEEELACLNGKKKLKTSNEEQIIKIIQYLNTLLEEEKKRVEKGSYREYALNYYTAEKFYDILQRKKPELFSPRNVYPLYGTHYYEDVNKLKEKYTKLLESEIKKLNYNKECLEYLIGHGAKTFKEVNLENNLEIPKKLMKEYQEQLNAIKILLEEQAEMLAAEEKERYLKEETLLQHAVNKQQEHIDKIYNEYHKSLQLESPNIVESKQDSTFELSSEILSRNTLSSSGPFIKINFEESVQFNYLDNLGKVVPPELVPEYVKLFHAVYVNDIRVVEKMAQYLVLAVQDEFGMTPFMWTCLRGHNELAVKILDIVTRQYVPKEADGDENMNTVNNYDLETGSDDYGYNEPSQTTSMDVPEEDDNKSKFLNVKPISNYSVYNFLIYKKSFITTEVVPEEFLRKHTLIQSYFLNGFEVAVLRNDLETAKKILDFVEDNNSFEYPEKKSGGLVTNLIRGQGHFMKNRSPTRSPMIDSIYFGYVDMIDLLIEYAAGGNNFSVFDINEPEEENFVPNYYTGLVDYPKEKFWKPYHNQMSHLFPVEPSYLFYAAYYGNITSIRYFFSDRPIKALNKFAQKYINKNSEDLRITILSTIEDVQKVGRKLFTYELFKNQTPFHWAVQENKHDVIKELARLYKEEESKEQADDDQLTLEEILDMRADITKVTALLLAAQLGYDECIKALLEVGADPGITDHNGWSLAHYAANKNYGETIRLLHELLQPETYQRMLEQRSKFFNHTPISISILSSNIKLTEYLLQGVTPTNLFTYDFENNRYLHLSLKEGLWYISKKLIELDSTISNEDKSLYHENSFGQTPTDIAIQMFLNRLVSVAVFEPPPSQLPPELDFNNKQVEEKDKMDEEAVEKCAIKAFNLMVPFYLPRNKGNPLSKRILVEFNAVNDMVHKLAEKISNGRTEFKEDNGVNLGVQLFKF</sequence>